<name>A0A518IVR3_9BACT</name>
<keyword evidence="3" id="KW-0472">Membrane</keyword>
<protein>
    <submittedName>
        <fullName evidence="5">Macrolide export protein MacA</fullName>
    </submittedName>
</protein>
<dbReference type="PANTHER" id="PTHR32347:SF23">
    <property type="entry name" value="BLL5650 PROTEIN"/>
    <property type="match status" value="1"/>
</dbReference>
<evidence type="ECO:0000313" key="5">
    <source>
        <dbReference type="EMBL" id="QDV57167.1"/>
    </source>
</evidence>
<dbReference type="InterPro" id="IPR058792">
    <property type="entry name" value="Beta-barrel_RND_2"/>
</dbReference>
<reference evidence="5 6" key="1">
    <citation type="submission" date="2019-02" db="EMBL/GenBank/DDBJ databases">
        <title>Deep-cultivation of Planctomycetes and their phenomic and genomic characterization uncovers novel biology.</title>
        <authorList>
            <person name="Wiegand S."/>
            <person name="Jogler M."/>
            <person name="Boedeker C."/>
            <person name="Pinto D."/>
            <person name="Vollmers J."/>
            <person name="Rivas-Marin E."/>
            <person name="Kohn T."/>
            <person name="Peeters S.H."/>
            <person name="Heuer A."/>
            <person name="Rast P."/>
            <person name="Oberbeckmann S."/>
            <person name="Bunk B."/>
            <person name="Jeske O."/>
            <person name="Meyerdierks A."/>
            <person name="Storesund J.E."/>
            <person name="Kallscheuer N."/>
            <person name="Luecker S."/>
            <person name="Lage O.M."/>
            <person name="Pohl T."/>
            <person name="Merkel B.J."/>
            <person name="Hornburger P."/>
            <person name="Mueller R.-W."/>
            <person name="Bruemmer F."/>
            <person name="Labrenz M."/>
            <person name="Spormann A.M."/>
            <person name="Op den Camp H."/>
            <person name="Overmann J."/>
            <person name="Amann R."/>
            <person name="Jetten M.S.M."/>
            <person name="Mascher T."/>
            <person name="Medema M.H."/>
            <person name="Devos D.P."/>
            <person name="Kaster A.-K."/>
            <person name="Ovreas L."/>
            <person name="Rohde M."/>
            <person name="Galperin M.Y."/>
            <person name="Jogler C."/>
        </authorList>
    </citation>
    <scope>NUCLEOTIDE SEQUENCE [LARGE SCALE GENOMIC DNA]</scope>
    <source>
        <strain evidence="5 6">Mal33</strain>
    </source>
</reference>
<dbReference type="Proteomes" id="UP000316770">
    <property type="component" value="Chromosome"/>
</dbReference>
<evidence type="ECO:0000313" key="6">
    <source>
        <dbReference type="Proteomes" id="UP000316770"/>
    </source>
</evidence>
<dbReference type="Gene3D" id="2.40.50.100">
    <property type="match status" value="1"/>
</dbReference>
<dbReference type="InterPro" id="IPR050465">
    <property type="entry name" value="UPF0194_transport"/>
</dbReference>
<evidence type="ECO:0000256" key="1">
    <source>
        <dbReference type="ARBA" id="ARBA00004196"/>
    </source>
</evidence>
<evidence type="ECO:0000256" key="2">
    <source>
        <dbReference type="ARBA" id="ARBA00023054"/>
    </source>
</evidence>
<dbReference type="OrthoDB" id="9806939at2"/>
<gene>
    <name evidence="5" type="primary">macA_3</name>
    <name evidence="5" type="ORF">Mal33_31680</name>
</gene>
<keyword evidence="3" id="KW-1133">Transmembrane helix</keyword>
<keyword evidence="2" id="KW-0175">Coiled coil</keyword>
<evidence type="ECO:0000256" key="3">
    <source>
        <dbReference type="SAM" id="Phobius"/>
    </source>
</evidence>
<keyword evidence="3" id="KW-0812">Transmembrane</keyword>
<dbReference type="RefSeq" id="WP_145123328.1">
    <property type="nucleotide sequence ID" value="NZ_CP036292.1"/>
</dbReference>
<dbReference type="Pfam" id="PF25954">
    <property type="entry name" value="Beta-barrel_RND_2"/>
    <property type="match status" value="1"/>
</dbReference>
<proteinExistence type="predicted"/>
<dbReference type="SUPFAM" id="SSF111369">
    <property type="entry name" value="HlyD-like secretion proteins"/>
    <property type="match status" value="1"/>
</dbReference>
<evidence type="ECO:0000259" key="4">
    <source>
        <dbReference type="Pfam" id="PF25954"/>
    </source>
</evidence>
<dbReference type="AlphaFoldDB" id="A0A518IVR3"/>
<dbReference type="GO" id="GO:0030313">
    <property type="term" value="C:cell envelope"/>
    <property type="evidence" value="ECO:0007669"/>
    <property type="project" value="UniProtKB-SubCell"/>
</dbReference>
<dbReference type="Gene3D" id="2.40.30.170">
    <property type="match status" value="1"/>
</dbReference>
<accession>A0A518IVR3</accession>
<keyword evidence="6" id="KW-1185">Reference proteome</keyword>
<feature type="domain" description="CusB-like beta-barrel" evidence="4">
    <location>
        <begin position="381"/>
        <end position="456"/>
    </location>
</feature>
<organism evidence="5 6">
    <name type="scientific">Rosistilla oblonga</name>
    <dbReference type="NCBI Taxonomy" id="2527990"/>
    <lineage>
        <taxon>Bacteria</taxon>
        <taxon>Pseudomonadati</taxon>
        <taxon>Planctomycetota</taxon>
        <taxon>Planctomycetia</taxon>
        <taxon>Pirellulales</taxon>
        <taxon>Pirellulaceae</taxon>
        <taxon>Rosistilla</taxon>
    </lineage>
</organism>
<dbReference type="EMBL" id="CP036318">
    <property type="protein sequence ID" value="QDV57167.1"/>
    <property type="molecule type" value="Genomic_DNA"/>
</dbReference>
<feature type="transmembrane region" description="Helical" evidence="3">
    <location>
        <begin position="220"/>
        <end position="240"/>
    </location>
</feature>
<sequence length="479" mass="52316">MPSTADTQPNLPHSGHLPTVAEAAPSFAGEAHALAAALELLIQLEEFDDLALAAAVASDAIGDFCHARRVVVGWCRGDRQTCDVIADSEADLIDANNPTFRKLQFALDELVVRGTVTEIDLSTTEAPPAAALAVRQFASAAGATRILGSPLVDADGRLCGAWLFVDPAVQIEALRTTHLIDSLSRPLGARLATIQRHQPGRIDRAIAVVRDAFASSRGSVAIAALIVLIFVMLFPIHYSVRCDCALQPVSRRLIAAPFDGSLEKSFVDPGDLVDENTLLARISARELNWELAGLKAELHRSNKERQVSLAKQDYAASQIAQLDSQQVAHRLQLIEDRIEHLEIRSPFQGIVIAGDIKQVEGAPLETGQTLFEIAPLGAMIVELRIPEADYAYVRPQMPVQLRLHAFPTQPIEGRVENVHPKAEVIDNANVFVAKIQIDDPHAIYRPGMHGRASIRSDRRPLVWVLFHKPWSALMMWLGC</sequence>
<dbReference type="PANTHER" id="PTHR32347">
    <property type="entry name" value="EFFLUX SYSTEM COMPONENT YKNX-RELATED"/>
    <property type="match status" value="1"/>
</dbReference>
<comment type="subcellular location">
    <subcellularLocation>
        <location evidence="1">Cell envelope</location>
    </subcellularLocation>
</comment>